<dbReference type="PANTHER" id="PTHR10177">
    <property type="entry name" value="CYCLINS"/>
    <property type="match status" value="1"/>
</dbReference>
<dbReference type="AlphaFoldDB" id="A0A2T9ZHS7"/>
<organism evidence="3 4">
    <name type="scientific">Smittium megazygosporum</name>
    <dbReference type="NCBI Taxonomy" id="133381"/>
    <lineage>
        <taxon>Eukaryota</taxon>
        <taxon>Fungi</taxon>
        <taxon>Fungi incertae sedis</taxon>
        <taxon>Zoopagomycota</taxon>
        <taxon>Kickxellomycotina</taxon>
        <taxon>Harpellomycetes</taxon>
        <taxon>Harpellales</taxon>
        <taxon>Legeriomycetaceae</taxon>
        <taxon>Smittium</taxon>
    </lineage>
</organism>
<comment type="caution">
    <text evidence="3">The sequence shown here is derived from an EMBL/GenBank/DDBJ whole genome shotgun (WGS) entry which is preliminary data.</text>
</comment>
<dbReference type="STRING" id="133381.A0A2T9ZHS7"/>
<evidence type="ECO:0000313" key="3">
    <source>
        <dbReference type="EMBL" id="PVV04128.1"/>
    </source>
</evidence>
<feature type="domain" description="Cyclin C-terminal" evidence="2">
    <location>
        <begin position="438"/>
        <end position="554"/>
    </location>
</feature>
<evidence type="ECO:0000313" key="4">
    <source>
        <dbReference type="Proteomes" id="UP000245609"/>
    </source>
</evidence>
<evidence type="ECO:0000256" key="1">
    <source>
        <dbReference type="ARBA" id="ARBA00023127"/>
    </source>
</evidence>
<dbReference type="SMART" id="SM01332">
    <property type="entry name" value="Cyclin_C"/>
    <property type="match status" value="1"/>
</dbReference>
<evidence type="ECO:0000259" key="2">
    <source>
        <dbReference type="SMART" id="SM01332"/>
    </source>
</evidence>
<dbReference type="SUPFAM" id="SSF47954">
    <property type="entry name" value="Cyclin-like"/>
    <property type="match status" value="2"/>
</dbReference>
<dbReference type="InterPro" id="IPR039361">
    <property type="entry name" value="Cyclin"/>
</dbReference>
<sequence length="560" mass="64338">MSETVAVPYKNTRYQYKKANNTVAIPNRSQTLFKVTEFDSAEQKYCSNIELGLSSEEVFPENWKPKTEHVFQKQKSIVTHNQGKRLSDISESTLESDSHTLNAKDIDTRFASRCNPKLLHTKKQSLKEYDLPASFFQKEEPLSIRRTNSKFKGIRSGECTEPRAGVTNILASSHQMQIDPMNLNKKVKLNSAQRLFQKRKSCDSEELYYSQSPGYTDFEEFVKIKGNRNVVSGDMLPQFSREIQRDGSKKTKIFKTNCNSRKYSSNYEDSDYRDSNYVFPGLARNISAKNTLKSGMKTKELKKVSQTGYDSDNQGFGTSICSSENIYSTIYKNGLERSVRYKLIEWLCQIDRMISNKPQTLPIAVNIVDRFSAINKIEGSSLNIVGAVALYMSAKYNDSTHLTIDQYVAMLNFGDLESYFSKVETDILRALGYDLAFKYPISFSEFFSKIEGFSSGNSLVAKYIIDSMLNNEDYFKFAPGDITAIAIYIAYKFCGFELWDEMLCSTNNGYQTNALYQCKQAVYSYLRNRENYNRKVFRKYNTKNNSYVSSIVHEWANSRF</sequence>
<protein>
    <recommendedName>
        <fullName evidence="2">Cyclin C-terminal domain-containing protein</fullName>
    </recommendedName>
</protein>
<accession>A0A2T9ZHS7</accession>
<keyword evidence="1" id="KW-0195">Cyclin</keyword>
<dbReference type="Gene3D" id="1.10.472.10">
    <property type="entry name" value="Cyclin-like"/>
    <property type="match status" value="2"/>
</dbReference>
<dbReference type="InterPro" id="IPR004367">
    <property type="entry name" value="Cyclin_C-dom"/>
</dbReference>
<dbReference type="EMBL" id="MBFS01000159">
    <property type="protein sequence ID" value="PVV04128.1"/>
    <property type="molecule type" value="Genomic_DNA"/>
</dbReference>
<dbReference type="InterPro" id="IPR036915">
    <property type="entry name" value="Cyclin-like_sf"/>
</dbReference>
<proteinExistence type="predicted"/>
<dbReference type="GO" id="GO:0044772">
    <property type="term" value="P:mitotic cell cycle phase transition"/>
    <property type="evidence" value="ECO:0007669"/>
    <property type="project" value="InterPro"/>
</dbReference>
<gene>
    <name evidence="3" type="ORF">BB560_001384</name>
</gene>
<dbReference type="InterPro" id="IPR006671">
    <property type="entry name" value="Cyclin_N"/>
</dbReference>
<dbReference type="Proteomes" id="UP000245609">
    <property type="component" value="Unassembled WGS sequence"/>
</dbReference>
<dbReference type="OrthoDB" id="5590282at2759"/>
<dbReference type="Pfam" id="PF02984">
    <property type="entry name" value="Cyclin_C"/>
    <property type="match status" value="1"/>
</dbReference>
<reference evidence="3 4" key="1">
    <citation type="journal article" date="2018" name="MBio">
        <title>Comparative Genomics Reveals the Core Gene Toolbox for the Fungus-Insect Symbiosis.</title>
        <authorList>
            <person name="Wang Y."/>
            <person name="Stata M."/>
            <person name="Wang W."/>
            <person name="Stajich J.E."/>
            <person name="White M.M."/>
            <person name="Moncalvo J.M."/>
        </authorList>
    </citation>
    <scope>NUCLEOTIDE SEQUENCE [LARGE SCALE GENOMIC DNA]</scope>
    <source>
        <strain evidence="3 4">SC-DP-2</strain>
    </source>
</reference>
<name>A0A2T9ZHS7_9FUNG</name>
<keyword evidence="4" id="KW-1185">Reference proteome</keyword>
<dbReference type="Pfam" id="PF00134">
    <property type="entry name" value="Cyclin_N"/>
    <property type="match status" value="1"/>
</dbReference>
<dbReference type="GO" id="GO:0016538">
    <property type="term" value="F:cyclin-dependent protein serine/threonine kinase regulator activity"/>
    <property type="evidence" value="ECO:0007669"/>
    <property type="project" value="InterPro"/>
</dbReference>